<feature type="binding site" evidence="4">
    <location>
        <position position="221"/>
    </location>
    <ligand>
        <name>substrate</name>
    </ligand>
</feature>
<organism evidence="5 6">
    <name type="scientific">Rhizobium rhizoryzae</name>
    <dbReference type="NCBI Taxonomy" id="451876"/>
    <lineage>
        <taxon>Bacteria</taxon>
        <taxon>Pseudomonadati</taxon>
        <taxon>Pseudomonadota</taxon>
        <taxon>Alphaproteobacteria</taxon>
        <taxon>Hyphomicrobiales</taxon>
        <taxon>Rhizobiaceae</taxon>
        <taxon>Rhizobium/Agrobacterium group</taxon>
        <taxon>Rhizobium</taxon>
    </lineage>
</organism>
<evidence type="ECO:0000313" key="6">
    <source>
        <dbReference type="Proteomes" id="UP000519897"/>
    </source>
</evidence>
<keyword evidence="6" id="KW-1185">Reference proteome</keyword>
<dbReference type="GO" id="GO:0102212">
    <property type="term" value="F:unsaturated chondroitin disaccharide hydrolase activity"/>
    <property type="evidence" value="ECO:0007669"/>
    <property type="project" value="UniProtKB-EC"/>
</dbReference>
<protein>
    <submittedName>
        <fullName evidence="5">Unsaturated chondroitin disaccharide hydrolase</fullName>
        <ecNumber evidence="5">3.2.1.180</ecNumber>
    </submittedName>
</protein>
<keyword evidence="1 5" id="KW-0378">Hydrolase</keyword>
<gene>
    <name evidence="5" type="ORF">GGQ72_004129</name>
</gene>
<dbReference type="PANTHER" id="PTHR36845">
    <property type="entry name" value="HYDROLASE, PUTATIVE (AFU_ORTHOLOGUE AFUA_7G05090)-RELATED"/>
    <property type="match status" value="1"/>
</dbReference>
<feature type="binding site" evidence="4">
    <location>
        <position position="239"/>
    </location>
    <ligand>
        <name>substrate</name>
    </ligand>
</feature>
<proteinExistence type="inferred from homology"/>
<comment type="similarity">
    <text evidence="2">Belongs to the glycosyl hydrolase 88 family.</text>
</comment>
<feature type="active site" description="Proton donor" evidence="3">
    <location>
        <position position="163"/>
    </location>
</feature>
<dbReference type="Proteomes" id="UP000519897">
    <property type="component" value="Unassembled WGS sequence"/>
</dbReference>
<dbReference type="InterPro" id="IPR052369">
    <property type="entry name" value="UG_Glycosaminoglycan_Hydrolase"/>
</dbReference>
<dbReference type="InterPro" id="IPR012341">
    <property type="entry name" value="6hp_glycosidase-like_sf"/>
</dbReference>
<dbReference type="RefSeq" id="WP_165131732.1">
    <property type="nucleotide sequence ID" value="NZ_CP049249.1"/>
</dbReference>
<evidence type="ECO:0000256" key="2">
    <source>
        <dbReference type="ARBA" id="ARBA00038358"/>
    </source>
</evidence>
<evidence type="ECO:0000256" key="1">
    <source>
        <dbReference type="ARBA" id="ARBA00022801"/>
    </source>
</evidence>
<dbReference type="EMBL" id="JACIEC010000008">
    <property type="protein sequence ID" value="MBB4145565.1"/>
    <property type="molecule type" value="Genomic_DNA"/>
</dbReference>
<comment type="caution">
    <text evidence="5">The sequence shown here is derived from an EMBL/GenBank/DDBJ whole genome shotgun (WGS) entry which is preliminary data.</text>
</comment>
<dbReference type="SUPFAM" id="SSF48208">
    <property type="entry name" value="Six-hairpin glycosidases"/>
    <property type="match status" value="1"/>
</dbReference>
<name>A0A7W6LJL0_9HYPH</name>
<evidence type="ECO:0000256" key="3">
    <source>
        <dbReference type="PIRSR" id="PIRSR610905-1"/>
    </source>
</evidence>
<feature type="binding site" evidence="4">
    <location>
        <position position="235"/>
    </location>
    <ligand>
        <name>substrate</name>
    </ligand>
</feature>
<keyword evidence="5" id="KW-0326">Glycosidase</keyword>
<feature type="binding site" evidence="4">
    <location>
        <position position="103"/>
    </location>
    <ligand>
        <name>substrate</name>
    </ligand>
</feature>
<evidence type="ECO:0000256" key="4">
    <source>
        <dbReference type="PIRSR" id="PIRSR610905-2"/>
    </source>
</evidence>
<accession>A0A7W6LJL0</accession>
<dbReference type="Gene3D" id="1.50.10.10">
    <property type="match status" value="1"/>
</dbReference>
<feature type="binding site" evidence="4">
    <location>
        <position position="223"/>
    </location>
    <ligand>
        <name>substrate</name>
    </ligand>
</feature>
<dbReference type="InterPro" id="IPR008928">
    <property type="entry name" value="6-hairpin_glycosidase_sf"/>
</dbReference>
<reference evidence="5 6" key="1">
    <citation type="submission" date="2020-08" db="EMBL/GenBank/DDBJ databases">
        <title>Genomic Encyclopedia of Type Strains, Phase IV (KMG-IV): sequencing the most valuable type-strain genomes for metagenomic binning, comparative biology and taxonomic classification.</title>
        <authorList>
            <person name="Goeker M."/>
        </authorList>
    </citation>
    <scope>NUCLEOTIDE SEQUENCE [LARGE SCALE GENOMIC DNA]</scope>
    <source>
        <strain evidence="5 6">DSM 29514</strain>
    </source>
</reference>
<sequence>MNALASGSPAPIKDEEVNAALDIAVAQVRRNLPQFTYQAQNHSSVGNIYPAVANDQWTAGFWPGEIWLAFEHTGDKLFQYAAQIQVQSFQHRIENRIETDHHDMGFLYSPSCIAAWKLVKDEDGRRAALMAADQLLERYQPVGQFIQAWGRKGNPNEYRYIIDCLLNLPLLYWASQQTGDPKYRDIALLHARTTLANSVRADDSTYHTFYMDPKTGKPVRGATKQGYSDDSFWARGQAWGIAGMALSYRYEPIAEYREAFERLLTFYLNRLPADMVPYWDLIFTDGDAEPRDSSSASIVACGLLEMAELVDADDAARYRDLARRMMKSLVDHYAVKDPSQSNGLVLHGTYSKKTPHNTCRGEGVDECVSWGDYYFMEALTRLSRNWSSYW</sequence>
<dbReference type="GO" id="GO:0000272">
    <property type="term" value="P:polysaccharide catabolic process"/>
    <property type="evidence" value="ECO:0007669"/>
    <property type="project" value="TreeGrafter"/>
</dbReference>
<feature type="binding site" evidence="4">
    <location>
        <position position="351"/>
    </location>
    <ligand>
        <name>substrate</name>
    </ligand>
</feature>
<dbReference type="EC" id="3.2.1.180" evidence="5"/>
<dbReference type="Pfam" id="PF07470">
    <property type="entry name" value="Glyco_hydro_88"/>
    <property type="match status" value="1"/>
</dbReference>
<feature type="binding site" evidence="4">
    <location>
        <position position="163"/>
    </location>
    <ligand>
        <name>substrate</name>
    </ligand>
</feature>
<dbReference type="PANTHER" id="PTHR36845:SF1">
    <property type="entry name" value="HYDROLASE, PUTATIVE (AFU_ORTHOLOGUE AFUA_7G05090)-RELATED"/>
    <property type="match status" value="1"/>
</dbReference>
<dbReference type="InterPro" id="IPR010905">
    <property type="entry name" value="Glyco_hydro_88"/>
</dbReference>
<feature type="active site" description="Nucleophile" evidence="3">
    <location>
        <position position="103"/>
    </location>
</feature>
<evidence type="ECO:0000313" key="5">
    <source>
        <dbReference type="EMBL" id="MBB4145565.1"/>
    </source>
</evidence>
<dbReference type="GO" id="GO:0052757">
    <property type="term" value="F:chondroitin hydrolase activity"/>
    <property type="evidence" value="ECO:0007669"/>
    <property type="project" value="TreeGrafter"/>
</dbReference>
<dbReference type="AlphaFoldDB" id="A0A7W6LJL0"/>